<keyword evidence="9" id="KW-0902">Two-component regulatory system</keyword>
<accession>A0ABY7ATM5</accession>
<dbReference type="Gene3D" id="3.30.565.10">
    <property type="entry name" value="Histidine kinase-like ATPase, C-terminal domain"/>
    <property type="match status" value="1"/>
</dbReference>
<comment type="catalytic activity">
    <reaction evidence="1">
        <text>ATP + protein L-histidine = ADP + protein N-phospho-L-histidine.</text>
        <dbReference type="EC" id="2.7.13.3"/>
    </reaction>
</comment>
<evidence type="ECO:0000259" key="13">
    <source>
        <dbReference type="PROSITE" id="PS50885"/>
    </source>
</evidence>
<dbReference type="InterPro" id="IPR003660">
    <property type="entry name" value="HAMP_dom"/>
</dbReference>
<evidence type="ECO:0000256" key="8">
    <source>
        <dbReference type="ARBA" id="ARBA00022989"/>
    </source>
</evidence>
<evidence type="ECO:0000256" key="9">
    <source>
        <dbReference type="ARBA" id="ARBA00023012"/>
    </source>
</evidence>
<evidence type="ECO:0000256" key="7">
    <source>
        <dbReference type="ARBA" id="ARBA00022777"/>
    </source>
</evidence>
<feature type="domain" description="Histidine kinase" evidence="12">
    <location>
        <begin position="246"/>
        <end position="458"/>
    </location>
</feature>
<dbReference type="InterPro" id="IPR003594">
    <property type="entry name" value="HATPase_dom"/>
</dbReference>
<dbReference type="Proteomes" id="UP001163203">
    <property type="component" value="Chromosome"/>
</dbReference>
<keyword evidence="5" id="KW-0808">Transferase</keyword>
<reference evidence="14" key="1">
    <citation type="submission" date="2022-11" db="EMBL/GenBank/DDBJ databases">
        <authorList>
            <person name="Mo P."/>
        </authorList>
    </citation>
    <scope>NUCLEOTIDE SEQUENCE</scope>
    <source>
        <strain evidence="14">HUAS 11-8</strain>
    </source>
</reference>
<protein>
    <recommendedName>
        <fullName evidence="3">histidine kinase</fullName>
        <ecNumber evidence="3">2.7.13.3</ecNumber>
    </recommendedName>
</protein>
<evidence type="ECO:0000256" key="11">
    <source>
        <dbReference type="SAM" id="Phobius"/>
    </source>
</evidence>
<dbReference type="CDD" id="cd00082">
    <property type="entry name" value="HisKA"/>
    <property type="match status" value="1"/>
</dbReference>
<dbReference type="InterPro" id="IPR003661">
    <property type="entry name" value="HisK_dim/P_dom"/>
</dbReference>
<dbReference type="PANTHER" id="PTHR45436">
    <property type="entry name" value="SENSOR HISTIDINE KINASE YKOH"/>
    <property type="match status" value="1"/>
</dbReference>
<feature type="transmembrane region" description="Helical" evidence="11">
    <location>
        <begin position="6"/>
        <end position="29"/>
    </location>
</feature>
<dbReference type="InterPro" id="IPR004358">
    <property type="entry name" value="Sig_transdc_His_kin-like_C"/>
</dbReference>
<keyword evidence="8 11" id="KW-1133">Transmembrane helix</keyword>
<evidence type="ECO:0000256" key="10">
    <source>
        <dbReference type="ARBA" id="ARBA00023136"/>
    </source>
</evidence>
<keyword evidence="7" id="KW-0418">Kinase</keyword>
<dbReference type="SMART" id="SM00388">
    <property type="entry name" value="HisKA"/>
    <property type="match status" value="1"/>
</dbReference>
<feature type="domain" description="HAMP" evidence="13">
    <location>
        <begin position="185"/>
        <end position="238"/>
    </location>
</feature>
<feature type="transmembrane region" description="Helical" evidence="11">
    <location>
        <begin position="161"/>
        <end position="184"/>
    </location>
</feature>
<gene>
    <name evidence="14" type="ORF">ORV05_19755</name>
</gene>
<evidence type="ECO:0000259" key="12">
    <source>
        <dbReference type="PROSITE" id="PS50109"/>
    </source>
</evidence>
<dbReference type="GO" id="GO:0005524">
    <property type="term" value="F:ATP binding"/>
    <property type="evidence" value="ECO:0007669"/>
    <property type="project" value="UniProtKB-KW"/>
</dbReference>
<dbReference type="SMART" id="SM00387">
    <property type="entry name" value="HATPase_c"/>
    <property type="match status" value="1"/>
</dbReference>
<evidence type="ECO:0000256" key="6">
    <source>
        <dbReference type="ARBA" id="ARBA00022692"/>
    </source>
</evidence>
<comment type="subcellular location">
    <subcellularLocation>
        <location evidence="2">Cell membrane</location>
    </subcellularLocation>
</comment>
<keyword evidence="15" id="KW-1185">Reference proteome</keyword>
<dbReference type="SUPFAM" id="SSF158472">
    <property type="entry name" value="HAMP domain-like"/>
    <property type="match status" value="1"/>
</dbReference>
<dbReference type="RefSeq" id="WP_268441081.1">
    <property type="nucleotide sequence ID" value="NZ_CP113836.1"/>
</dbReference>
<dbReference type="InterPro" id="IPR005467">
    <property type="entry name" value="His_kinase_dom"/>
</dbReference>
<dbReference type="InterPro" id="IPR036097">
    <property type="entry name" value="HisK_dim/P_sf"/>
</dbReference>
<dbReference type="Pfam" id="PF00512">
    <property type="entry name" value="HisKA"/>
    <property type="match status" value="1"/>
</dbReference>
<evidence type="ECO:0000313" key="15">
    <source>
        <dbReference type="Proteomes" id="UP001163203"/>
    </source>
</evidence>
<dbReference type="CDD" id="cd00075">
    <property type="entry name" value="HATPase"/>
    <property type="match status" value="1"/>
</dbReference>
<dbReference type="Pfam" id="PF00672">
    <property type="entry name" value="HAMP"/>
    <property type="match status" value="1"/>
</dbReference>
<dbReference type="Gene3D" id="3.30.450.20">
    <property type="entry name" value="PAS domain"/>
    <property type="match status" value="1"/>
</dbReference>
<dbReference type="PROSITE" id="PS50109">
    <property type="entry name" value="HIS_KIN"/>
    <property type="match status" value="1"/>
</dbReference>
<evidence type="ECO:0000256" key="5">
    <source>
        <dbReference type="ARBA" id="ARBA00022679"/>
    </source>
</evidence>
<dbReference type="EC" id="2.7.13.3" evidence="3"/>
<dbReference type="PROSITE" id="PS50885">
    <property type="entry name" value="HAMP"/>
    <property type="match status" value="1"/>
</dbReference>
<evidence type="ECO:0000256" key="3">
    <source>
        <dbReference type="ARBA" id="ARBA00012438"/>
    </source>
</evidence>
<dbReference type="PANTHER" id="PTHR45436:SF5">
    <property type="entry name" value="SENSOR HISTIDINE KINASE TRCS"/>
    <property type="match status" value="1"/>
</dbReference>
<dbReference type="EMBL" id="CP113836">
    <property type="protein sequence ID" value="WAL63261.1"/>
    <property type="molecule type" value="Genomic_DNA"/>
</dbReference>
<evidence type="ECO:0000256" key="2">
    <source>
        <dbReference type="ARBA" id="ARBA00004236"/>
    </source>
</evidence>
<dbReference type="SUPFAM" id="SSF55874">
    <property type="entry name" value="ATPase domain of HSP90 chaperone/DNA topoisomerase II/histidine kinase"/>
    <property type="match status" value="1"/>
</dbReference>
<dbReference type="Gene3D" id="6.10.340.10">
    <property type="match status" value="1"/>
</dbReference>
<evidence type="ECO:0000256" key="1">
    <source>
        <dbReference type="ARBA" id="ARBA00000085"/>
    </source>
</evidence>
<keyword evidence="10 11" id="KW-0472">Membrane</keyword>
<dbReference type="CDD" id="cd06225">
    <property type="entry name" value="HAMP"/>
    <property type="match status" value="1"/>
</dbReference>
<keyword evidence="14" id="KW-0547">Nucleotide-binding</keyword>
<dbReference type="SMART" id="SM00304">
    <property type="entry name" value="HAMP"/>
    <property type="match status" value="1"/>
</dbReference>
<proteinExistence type="predicted"/>
<keyword evidence="6 11" id="KW-0812">Transmembrane</keyword>
<keyword evidence="14" id="KW-0067">ATP-binding</keyword>
<dbReference type="InterPro" id="IPR036890">
    <property type="entry name" value="HATPase_C_sf"/>
</dbReference>
<evidence type="ECO:0000256" key="4">
    <source>
        <dbReference type="ARBA" id="ARBA00022553"/>
    </source>
</evidence>
<dbReference type="SUPFAM" id="SSF47384">
    <property type="entry name" value="Homodimeric domain of signal transducing histidine kinase"/>
    <property type="match status" value="1"/>
</dbReference>
<dbReference type="Gene3D" id="1.10.287.130">
    <property type="match status" value="1"/>
</dbReference>
<evidence type="ECO:0000313" key="14">
    <source>
        <dbReference type="EMBL" id="WAL63261.1"/>
    </source>
</evidence>
<dbReference type="PRINTS" id="PR00344">
    <property type="entry name" value="BCTRLSENSOR"/>
</dbReference>
<organism evidence="14 15">
    <name type="scientific">Amycolatopsis cynarae</name>
    <dbReference type="NCBI Taxonomy" id="2995223"/>
    <lineage>
        <taxon>Bacteria</taxon>
        <taxon>Bacillati</taxon>
        <taxon>Actinomycetota</taxon>
        <taxon>Actinomycetes</taxon>
        <taxon>Pseudonocardiales</taxon>
        <taxon>Pseudonocardiaceae</taxon>
        <taxon>Amycolatopsis</taxon>
    </lineage>
</organism>
<keyword evidence="4" id="KW-0597">Phosphoprotein</keyword>
<name>A0ABY7ATM5_9PSEU</name>
<feature type="transmembrane region" description="Helical" evidence="11">
    <location>
        <begin position="128"/>
        <end position="149"/>
    </location>
</feature>
<dbReference type="InterPro" id="IPR050428">
    <property type="entry name" value="TCS_sensor_his_kinase"/>
</dbReference>
<sequence>MTRWLLLSYLTITVLVLTVLVLPLGLGFANHEGDVLLGDIQRDAYDVASMVEDNLEAGTKPAIDPLLAHYAAAGGRIVVVDGHAKAVADSDSPAGSSQDFSAQPEIQAALRGERGQGMHWSDALRRNLMYVALPVSSGGVVHGAVRISYPTTELDRRVRTYWLELALLSAGLLAGVAAAGFLLARWVTRPVRSLQEAARQLGQGRLGTRVATGPAPPELRSLGDTMNLMAGRLQRLMDAQRLFLADAAHQLRSPLTALRLRLETLEPALPPGQRPKLDAAVAETARLGRLVESLLVLARAEVATSEPEPVDAAGVARDRVGAWWDAAAEERVELELGTAPCPAALAVPGSLEQILDNLVSNAITASPPGGVVRLRVGPDGPRAVLLRVIDQGPGLSEQERARAFEPFWRARTARSGGGFGLGLAISRRLAESAGGTVTLVPGPGGTGLEARVRLATAEPDENDLTFG</sequence>
<dbReference type="Pfam" id="PF02518">
    <property type="entry name" value="HATPase_c"/>
    <property type="match status" value="1"/>
</dbReference>